<dbReference type="InterPro" id="IPR050707">
    <property type="entry name" value="HTH_MetabolicPath_Reg"/>
</dbReference>
<dbReference type="SMART" id="SM00346">
    <property type="entry name" value="HTH_ICLR"/>
    <property type="match status" value="1"/>
</dbReference>
<organism evidence="4 5">
    <name type="scientific">Microlunatus parietis</name>
    <dbReference type="NCBI Taxonomy" id="682979"/>
    <lineage>
        <taxon>Bacteria</taxon>
        <taxon>Bacillati</taxon>
        <taxon>Actinomycetota</taxon>
        <taxon>Actinomycetes</taxon>
        <taxon>Propionibacteriales</taxon>
        <taxon>Propionibacteriaceae</taxon>
        <taxon>Microlunatus</taxon>
    </lineage>
</organism>
<dbReference type="InterPro" id="IPR005471">
    <property type="entry name" value="Tscrpt_reg_IclR_N"/>
</dbReference>
<evidence type="ECO:0000259" key="3">
    <source>
        <dbReference type="PROSITE" id="PS51077"/>
    </source>
</evidence>
<dbReference type="GO" id="GO:0003677">
    <property type="term" value="F:DNA binding"/>
    <property type="evidence" value="ECO:0007669"/>
    <property type="project" value="UniProtKB-KW"/>
</dbReference>
<evidence type="ECO:0000313" key="5">
    <source>
        <dbReference type="Proteomes" id="UP000569914"/>
    </source>
</evidence>
<proteinExistence type="predicted"/>
<dbReference type="InterPro" id="IPR036390">
    <property type="entry name" value="WH_DNA-bd_sf"/>
</dbReference>
<protein>
    <submittedName>
        <fullName evidence="4">DNA-binding IclR family transcriptional regulator</fullName>
    </submittedName>
</protein>
<dbReference type="Proteomes" id="UP000569914">
    <property type="component" value="Unassembled WGS sequence"/>
</dbReference>
<dbReference type="PANTHER" id="PTHR30136">
    <property type="entry name" value="HELIX-TURN-HELIX TRANSCRIPTIONAL REGULATOR, ICLR FAMILY"/>
    <property type="match status" value="1"/>
</dbReference>
<dbReference type="AlphaFoldDB" id="A0A7Y9LAL6"/>
<dbReference type="EMBL" id="JACCBU010000001">
    <property type="protein sequence ID" value="NYE69720.1"/>
    <property type="molecule type" value="Genomic_DNA"/>
</dbReference>
<keyword evidence="2" id="KW-0804">Transcription</keyword>
<keyword evidence="5" id="KW-1185">Reference proteome</keyword>
<comment type="caution">
    <text evidence="4">The sequence shown here is derived from an EMBL/GenBank/DDBJ whole genome shotgun (WGS) entry which is preliminary data.</text>
</comment>
<dbReference type="PANTHER" id="PTHR30136:SF35">
    <property type="entry name" value="HTH-TYPE TRANSCRIPTIONAL REGULATOR RV1719"/>
    <property type="match status" value="1"/>
</dbReference>
<dbReference type="PROSITE" id="PS51077">
    <property type="entry name" value="HTH_ICLR"/>
    <property type="match status" value="1"/>
</dbReference>
<evidence type="ECO:0000256" key="2">
    <source>
        <dbReference type="ARBA" id="ARBA00023163"/>
    </source>
</evidence>
<reference evidence="4 5" key="1">
    <citation type="submission" date="2020-07" db="EMBL/GenBank/DDBJ databases">
        <title>Sequencing the genomes of 1000 actinobacteria strains.</title>
        <authorList>
            <person name="Klenk H.-P."/>
        </authorList>
    </citation>
    <scope>NUCLEOTIDE SEQUENCE [LARGE SCALE GENOMIC DNA]</scope>
    <source>
        <strain evidence="4 5">DSM 22083</strain>
    </source>
</reference>
<dbReference type="InterPro" id="IPR011991">
    <property type="entry name" value="ArsR-like_HTH"/>
</dbReference>
<dbReference type="CDD" id="cd00090">
    <property type="entry name" value="HTH_ARSR"/>
    <property type="match status" value="1"/>
</dbReference>
<keyword evidence="1" id="KW-0805">Transcription regulation</keyword>
<dbReference type="SUPFAM" id="SSF55781">
    <property type="entry name" value="GAF domain-like"/>
    <property type="match status" value="1"/>
</dbReference>
<gene>
    <name evidence="4" type="ORF">BKA15_001049</name>
</gene>
<dbReference type="GO" id="GO:0045892">
    <property type="term" value="P:negative regulation of DNA-templated transcription"/>
    <property type="evidence" value="ECO:0007669"/>
    <property type="project" value="TreeGrafter"/>
</dbReference>
<dbReference type="GO" id="GO:0003700">
    <property type="term" value="F:DNA-binding transcription factor activity"/>
    <property type="evidence" value="ECO:0007669"/>
    <property type="project" value="TreeGrafter"/>
</dbReference>
<evidence type="ECO:0000256" key="1">
    <source>
        <dbReference type="ARBA" id="ARBA00023015"/>
    </source>
</evidence>
<dbReference type="RefSeq" id="WP_179748673.1">
    <property type="nucleotide sequence ID" value="NZ_JACCBU010000001.1"/>
</dbReference>
<sequence>MTDTRASAGGVQSLARGLQILRTLIDEGAPLTGTEIARRFGLHQSSISRVLATLIDLGYVRKDGNGKFVPDYGILTFAPAIPQFPLVIKPRATIEQIADEHPGFTVHLCLLWRTEMIYLLRTAMNNQTITFWGSPFPLHVSCPALRLLLDLPKAQATEILNASKGRLGWTLTTPNVPATVPATLTAARKLLEHDVLILDEWYELGGVGGAIPLHTDENMPVALAITGPTDKVDHATLRLWLHDARRRVEAALA</sequence>
<dbReference type="InterPro" id="IPR029016">
    <property type="entry name" value="GAF-like_dom_sf"/>
</dbReference>
<accession>A0A7Y9LAL6</accession>
<keyword evidence="4" id="KW-0238">DNA-binding</keyword>
<dbReference type="Gene3D" id="1.10.10.10">
    <property type="entry name" value="Winged helix-like DNA-binding domain superfamily/Winged helix DNA-binding domain"/>
    <property type="match status" value="1"/>
</dbReference>
<dbReference type="Pfam" id="PF09339">
    <property type="entry name" value="HTH_IclR"/>
    <property type="match status" value="1"/>
</dbReference>
<dbReference type="InterPro" id="IPR036388">
    <property type="entry name" value="WH-like_DNA-bd_sf"/>
</dbReference>
<feature type="domain" description="HTH iclR-type" evidence="3">
    <location>
        <begin position="11"/>
        <end position="72"/>
    </location>
</feature>
<dbReference type="SUPFAM" id="SSF46785">
    <property type="entry name" value="Winged helix' DNA-binding domain"/>
    <property type="match status" value="1"/>
</dbReference>
<evidence type="ECO:0000313" key="4">
    <source>
        <dbReference type="EMBL" id="NYE69720.1"/>
    </source>
</evidence>
<name>A0A7Y9LAL6_9ACTN</name>
<dbReference type="Gene3D" id="3.30.450.40">
    <property type="match status" value="1"/>
</dbReference>